<dbReference type="SUPFAM" id="SSF53067">
    <property type="entry name" value="Actin-like ATPase domain"/>
    <property type="match status" value="1"/>
</dbReference>
<feature type="binding site" evidence="11">
    <location>
        <position position="603"/>
    </location>
    <ligand>
        <name>substrate</name>
    </ligand>
</feature>
<dbReference type="Pfam" id="PF02817">
    <property type="entry name" value="E3_binding"/>
    <property type="match status" value="1"/>
</dbReference>
<dbReference type="InterPro" id="IPR001078">
    <property type="entry name" value="2-oxoacid_DH_actylTfrase"/>
</dbReference>
<feature type="compositionally biased region" description="Low complexity" evidence="13">
    <location>
        <begin position="83"/>
        <end position="95"/>
    </location>
</feature>
<dbReference type="GO" id="GO:0061711">
    <property type="term" value="F:tRNA N(6)-L-threonylcarbamoyladenine synthase activity"/>
    <property type="evidence" value="ECO:0007669"/>
    <property type="project" value="UniProtKB-EC"/>
</dbReference>
<dbReference type="SUPFAM" id="SSF52777">
    <property type="entry name" value="CoA-dependent acyltransferases"/>
    <property type="match status" value="1"/>
</dbReference>
<dbReference type="PROSITE" id="PS00189">
    <property type="entry name" value="LIPOYL"/>
    <property type="match status" value="1"/>
</dbReference>
<evidence type="ECO:0000256" key="7">
    <source>
        <dbReference type="ARBA" id="ARBA00022946"/>
    </source>
</evidence>
<evidence type="ECO:0000256" key="3">
    <source>
        <dbReference type="ARBA" id="ARBA00022679"/>
    </source>
</evidence>
<feature type="binding site" evidence="11">
    <location>
        <position position="618"/>
    </location>
    <ligand>
        <name>substrate</name>
    </ligand>
</feature>
<feature type="compositionally biased region" description="Basic and acidic residues" evidence="13">
    <location>
        <begin position="97"/>
        <end position="110"/>
    </location>
</feature>
<feature type="domain" description="Lipoyl-binding" evidence="14">
    <location>
        <begin position="1"/>
        <end position="74"/>
    </location>
</feature>
<evidence type="ECO:0000256" key="13">
    <source>
        <dbReference type="SAM" id="MobiDB-lite"/>
    </source>
</evidence>
<dbReference type="InterPro" id="IPR004167">
    <property type="entry name" value="PSBD"/>
</dbReference>
<dbReference type="InterPro" id="IPR011053">
    <property type="entry name" value="Single_hybrid_motif"/>
</dbReference>
<feature type="binding site" evidence="11">
    <location>
        <position position="715"/>
    </location>
    <ligand>
        <name>substrate</name>
    </ligand>
</feature>
<dbReference type="AlphaFoldDB" id="A0A4S4M6X3"/>
<dbReference type="FunFam" id="2.40.50.100:FF:000010">
    <property type="entry name" value="Acetyltransferase component of pyruvate dehydrogenase complex"/>
    <property type="match status" value="1"/>
</dbReference>
<dbReference type="FunFam" id="3.30.559.10:FF:000003">
    <property type="entry name" value="Acetyltransferase component of pyruvate dehydrogenase complex"/>
    <property type="match status" value="1"/>
</dbReference>
<accession>A0A4S4M6X3</accession>
<comment type="subcellular location">
    <subcellularLocation>
        <location evidence="11">Cytoplasm</location>
    </subcellularLocation>
    <subcellularLocation>
        <location evidence="11">Nucleus</location>
    </subcellularLocation>
    <subcellularLocation>
        <location evidence="12">Mitochondrion</location>
    </subcellularLocation>
</comment>
<dbReference type="Gene3D" id="3.30.559.10">
    <property type="entry name" value="Chloramphenicol acetyltransferase-like domain"/>
    <property type="match status" value="1"/>
</dbReference>
<feature type="region of interest" description="Disordered" evidence="13">
    <location>
        <begin position="83"/>
        <end position="132"/>
    </location>
</feature>
<dbReference type="EC" id="2.3.1.12" evidence="12"/>
<dbReference type="PANTHER" id="PTHR23151:SF90">
    <property type="entry name" value="DIHYDROLIPOYLLYSINE-RESIDUE ACETYLTRANSFERASE COMPONENT OF PYRUVATE DEHYDROGENASE COMPLEX, MITOCHONDRIAL-RELATED"/>
    <property type="match status" value="1"/>
</dbReference>
<keyword evidence="6 12" id="KW-0450">Lipoyl</keyword>
<keyword evidence="11" id="KW-0539">Nucleus</keyword>
<evidence type="ECO:0000256" key="2">
    <source>
        <dbReference type="ARBA" id="ARBA00022490"/>
    </source>
</evidence>
<keyword evidence="4 11" id="KW-0819">tRNA processing</keyword>
<dbReference type="Gene3D" id="4.10.320.10">
    <property type="entry name" value="E3-binding domain"/>
    <property type="match status" value="1"/>
</dbReference>
<comment type="similarity">
    <text evidence="11">Belongs to the KAE1 / TsaD family.</text>
</comment>
<evidence type="ECO:0000313" key="17">
    <source>
        <dbReference type="Proteomes" id="UP000310158"/>
    </source>
</evidence>
<evidence type="ECO:0000259" key="14">
    <source>
        <dbReference type="PROSITE" id="PS50968"/>
    </source>
</evidence>
<evidence type="ECO:0000256" key="4">
    <source>
        <dbReference type="ARBA" id="ARBA00022694"/>
    </source>
</evidence>
<comment type="catalytic activity">
    <reaction evidence="12">
        <text>N(6)-[(R)-dihydrolipoyl]-L-lysyl-[protein] + acetyl-CoA = N(6)-[(R)-S(8)-acetyldihydrolipoyl]-L-lysyl-[protein] + CoA</text>
        <dbReference type="Rhea" id="RHEA:17017"/>
        <dbReference type="Rhea" id="RHEA-COMP:10475"/>
        <dbReference type="Rhea" id="RHEA-COMP:10478"/>
        <dbReference type="ChEBI" id="CHEBI:57287"/>
        <dbReference type="ChEBI" id="CHEBI:57288"/>
        <dbReference type="ChEBI" id="CHEBI:83100"/>
        <dbReference type="ChEBI" id="CHEBI:83111"/>
        <dbReference type="EC" id="2.3.1.12"/>
    </reaction>
</comment>
<protein>
    <recommendedName>
        <fullName evidence="12">Acetyltransferase component of pyruvate dehydrogenase complex</fullName>
        <ecNumber evidence="12">2.3.1.12</ecNumber>
    </recommendedName>
</protein>
<dbReference type="Pfam" id="PF00364">
    <property type="entry name" value="Biotin_lipoyl"/>
    <property type="match status" value="1"/>
</dbReference>
<sequence>MDMPAMSPTMTEGGISSWKKAEGDSFAAGDVLLEIETDKAVIDVEAQEDGVLAKIIAQDGAKNVPVNSPIAILAEQGDDLSGAEAMASGAASVKPAEPPKVEEKAPEPSKPEPAPSKPAPPEPKPEFKPELAKGDRIFASPIAKKIALERGIPLAKIKGSGPEGRIIREDVEKYQPPAAVAAAAAPGAPAAFAAQTPEYVDTPISNMRRVIGTRLTQAKVDAPHYYLTVDINMDKVVKLRAVFNKALLEKDKAAKLSVNDFIVKAVSKALDDVPEANSAWLGEVIRQYKKADICIAVATSNGLITPIVKDVGSKGLATISAESKALAKKARDGKLQPQEYQGGTFTVSNLGMYDINHFTAIINPPQSCILAVGSTRPTLVPAPEEEHGFKTINEMKVTLSCDHRAVDGAVDRPYLALGLEGSANKLGAGIIKHDVDGSSTVLSNIRHTYITPPGEGFLPRDTAQHHRQWAMKVINDALSKSGISMHQLDCICYTKGPGMGAPLQSVALVARTLSLLYDKPLVGVNHCVGRASIFDLEPSVTLPTHPIVVCPSADIEMGREITGAQNPVVLYVSGGNTQVIAYSRQCYRIFGETLDIAVGNCLDRFARVINLSNDPSPGYNIEQEAKKGTRLLPLPYATKGMDVSLSGILTSTEALTLDKRFRADGEPDDKDIFTPADLCFSLQETVFAMLVEITERAMAHIGSKEVLIVGGVGCNERLQEMMGIMARERGGQVFATDERFCIDNGIMIAQAGLLSFRMGHTTPLAESTCTQRFRTDEVHVAWRA</sequence>
<comment type="cofactor">
    <cofactor evidence="12">
        <name>(R)-lipoate</name>
        <dbReference type="ChEBI" id="CHEBI:83088"/>
    </cofactor>
    <text evidence="12">Binds 1 lipoyl cofactor covalently.</text>
</comment>
<dbReference type="GO" id="GO:0002949">
    <property type="term" value="P:tRNA threonylcarbamoyladenosine modification"/>
    <property type="evidence" value="ECO:0007669"/>
    <property type="project" value="UniProtKB-UniRule"/>
</dbReference>
<evidence type="ECO:0000256" key="1">
    <source>
        <dbReference type="ARBA" id="ARBA00007317"/>
    </source>
</evidence>
<feature type="binding site" evidence="11">
    <location>
        <position position="743"/>
    </location>
    <ligand>
        <name>a divalent metal cation</name>
        <dbReference type="ChEBI" id="CHEBI:60240"/>
    </ligand>
</feature>
<feature type="binding site" evidence="11">
    <location>
        <position position="571"/>
    </location>
    <ligand>
        <name>a divalent metal cation</name>
        <dbReference type="ChEBI" id="CHEBI:60240"/>
    </ligand>
</feature>
<gene>
    <name evidence="16" type="ORF">EW146_g595</name>
</gene>
<dbReference type="PROSITE" id="PS50968">
    <property type="entry name" value="BIOTINYL_LIPOYL"/>
    <property type="match status" value="1"/>
</dbReference>
<dbReference type="GO" id="GO:0005739">
    <property type="term" value="C:mitochondrion"/>
    <property type="evidence" value="ECO:0007669"/>
    <property type="project" value="UniProtKB-SubCell"/>
</dbReference>
<dbReference type="CDD" id="cd06849">
    <property type="entry name" value="lipoyl_domain"/>
    <property type="match status" value="1"/>
</dbReference>
<dbReference type="SUPFAM" id="SSF51230">
    <property type="entry name" value="Single hybrid motif"/>
    <property type="match status" value="1"/>
</dbReference>
<evidence type="ECO:0000313" key="16">
    <source>
        <dbReference type="EMBL" id="THH20835.1"/>
    </source>
</evidence>
<dbReference type="GO" id="GO:0006086">
    <property type="term" value="P:pyruvate decarboxylation to acetyl-CoA"/>
    <property type="evidence" value="ECO:0007669"/>
    <property type="project" value="InterPro"/>
</dbReference>
<dbReference type="CDD" id="cd24132">
    <property type="entry name" value="ASKHA_NBD_OSGEP_like_euk"/>
    <property type="match status" value="1"/>
</dbReference>
<keyword evidence="17" id="KW-1185">Reference proteome</keyword>
<evidence type="ECO:0000256" key="5">
    <source>
        <dbReference type="ARBA" id="ARBA00022723"/>
    </source>
</evidence>
<comment type="catalytic activity">
    <reaction evidence="10 11">
        <text>L-threonylcarbamoyladenylate + adenosine(37) in tRNA = N(6)-L-threonylcarbamoyladenosine(37) in tRNA + AMP + H(+)</text>
        <dbReference type="Rhea" id="RHEA:37059"/>
        <dbReference type="Rhea" id="RHEA-COMP:10162"/>
        <dbReference type="Rhea" id="RHEA-COMP:10163"/>
        <dbReference type="ChEBI" id="CHEBI:15378"/>
        <dbReference type="ChEBI" id="CHEBI:73682"/>
        <dbReference type="ChEBI" id="CHEBI:74411"/>
        <dbReference type="ChEBI" id="CHEBI:74418"/>
        <dbReference type="ChEBI" id="CHEBI:456215"/>
        <dbReference type="EC" id="2.3.1.234"/>
    </reaction>
</comment>
<dbReference type="InterPro" id="IPR000089">
    <property type="entry name" value="Biotin_lipoyl"/>
</dbReference>
<proteinExistence type="inferred from homology"/>
<dbReference type="GO" id="GO:0045254">
    <property type="term" value="C:pyruvate dehydrogenase complex"/>
    <property type="evidence" value="ECO:0007669"/>
    <property type="project" value="UniProtKB-UniRule"/>
</dbReference>
<dbReference type="Proteomes" id="UP000310158">
    <property type="component" value="Unassembled WGS sequence"/>
</dbReference>
<dbReference type="GO" id="GO:0004742">
    <property type="term" value="F:dihydrolipoyllysine-residue acetyltransferase activity"/>
    <property type="evidence" value="ECO:0007669"/>
    <property type="project" value="UniProtKB-UniRule"/>
</dbReference>
<dbReference type="FunFam" id="3.30.420.40:FF:000141">
    <property type="entry name" value="Probable tRNA N6-adenosine threonylcarbamoyltransferase"/>
    <property type="match status" value="1"/>
</dbReference>
<keyword evidence="9 11" id="KW-0012">Acyltransferase</keyword>
<dbReference type="OrthoDB" id="10254073at2759"/>
<reference evidence="16 17" key="1">
    <citation type="submission" date="2019-02" db="EMBL/GenBank/DDBJ databases">
        <title>Genome sequencing of the rare red list fungi Bondarzewia mesenterica.</title>
        <authorList>
            <person name="Buettner E."/>
            <person name="Kellner H."/>
        </authorList>
    </citation>
    <scope>NUCLEOTIDE SEQUENCE [LARGE SCALE GENOMIC DNA]</scope>
    <source>
        <strain evidence="16 17">DSM 108281</strain>
    </source>
</reference>
<comment type="caution">
    <text evidence="16">The sequence shown here is derived from an EMBL/GenBank/DDBJ whole genome shotgun (WGS) entry which is preliminary data.</text>
</comment>
<dbReference type="PROSITE" id="PS51826">
    <property type="entry name" value="PSBD"/>
    <property type="match status" value="1"/>
</dbReference>
<dbReference type="Gene3D" id="2.40.50.100">
    <property type="match status" value="1"/>
</dbReference>
<dbReference type="GO" id="GO:0046872">
    <property type="term" value="F:metal ion binding"/>
    <property type="evidence" value="ECO:0007669"/>
    <property type="project" value="UniProtKB-KW"/>
</dbReference>
<evidence type="ECO:0000256" key="10">
    <source>
        <dbReference type="ARBA" id="ARBA00048117"/>
    </source>
</evidence>
<evidence type="ECO:0000256" key="6">
    <source>
        <dbReference type="ARBA" id="ARBA00022823"/>
    </source>
</evidence>
<dbReference type="PANTHER" id="PTHR23151">
    <property type="entry name" value="DIHYDROLIPOAMIDE ACETYL/SUCCINYL-TRANSFERASE-RELATED"/>
    <property type="match status" value="1"/>
</dbReference>
<dbReference type="InterPro" id="IPR045257">
    <property type="entry name" value="E2/Pdx1"/>
</dbReference>
<keyword evidence="7" id="KW-0809">Transit peptide</keyword>
<keyword evidence="8" id="KW-0408">Iron</keyword>
<comment type="cofactor">
    <cofactor evidence="11">
        <name>a divalent metal cation</name>
        <dbReference type="ChEBI" id="CHEBI:60240"/>
    </cofactor>
    <text evidence="11">Binds 1 divalent metal cation per subunit.</text>
</comment>
<comment type="similarity">
    <text evidence="1 12">Belongs to the 2-oxoacid dehydrogenase family.</text>
</comment>
<feature type="binding site" evidence="11">
    <location>
        <begin position="571"/>
        <end position="575"/>
    </location>
    <ligand>
        <name>substrate</name>
    </ligand>
</feature>
<dbReference type="GO" id="GO:0005634">
    <property type="term" value="C:nucleus"/>
    <property type="evidence" value="ECO:0007669"/>
    <property type="project" value="UniProtKB-SubCell"/>
</dbReference>
<evidence type="ECO:0000256" key="8">
    <source>
        <dbReference type="ARBA" id="ARBA00023004"/>
    </source>
</evidence>
<dbReference type="Pfam" id="PF00814">
    <property type="entry name" value="TsaD"/>
    <property type="match status" value="2"/>
</dbReference>
<dbReference type="InterPro" id="IPR023213">
    <property type="entry name" value="CAT-like_dom_sf"/>
</dbReference>
<dbReference type="InterPro" id="IPR034680">
    <property type="entry name" value="Kae1_archaea_euk"/>
</dbReference>
<dbReference type="EMBL" id="SGPL01000013">
    <property type="protein sequence ID" value="THH20835.1"/>
    <property type="molecule type" value="Genomic_DNA"/>
</dbReference>
<feature type="domain" description="Peripheral subunit-binding (PSBD)" evidence="15">
    <location>
        <begin position="138"/>
        <end position="175"/>
    </location>
</feature>
<organism evidence="16 17">
    <name type="scientific">Bondarzewia mesenterica</name>
    <dbReference type="NCBI Taxonomy" id="1095465"/>
    <lineage>
        <taxon>Eukaryota</taxon>
        <taxon>Fungi</taxon>
        <taxon>Dikarya</taxon>
        <taxon>Basidiomycota</taxon>
        <taxon>Agaricomycotina</taxon>
        <taxon>Agaricomycetes</taxon>
        <taxon>Russulales</taxon>
        <taxon>Bondarzewiaceae</taxon>
        <taxon>Bondarzewia</taxon>
    </lineage>
</organism>
<dbReference type="NCBIfam" id="TIGR01349">
    <property type="entry name" value="PDHac_trf_mito"/>
    <property type="match status" value="1"/>
</dbReference>
<dbReference type="InterPro" id="IPR036625">
    <property type="entry name" value="E3-bd_dom_sf"/>
</dbReference>
<dbReference type="InterPro" id="IPR043129">
    <property type="entry name" value="ATPase_NBD"/>
</dbReference>
<dbReference type="Gene3D" id="3.30.420.40">
    <property type="match status" value="2"/>
</dbReference>
<evidence type="ECO:0000256" key="12">
    <source>
        <dbReference type="RuleBase" id="RU361137"/>
    </source>
</evidence>
<dbReference type="FunFam" id="3.30.420.40:FF:000037">
    <property type="entry name" value="Probable tRNA N6-adenosine threonylcarbamoyltransferase"/>
    <property type="match status" value="1"/>
</dbReference>
<dbReference type="PRINTS" id="PR00789">
    <property type="entry name" value="OSIALOPTASE"/>
</dbReference>
<evidence type="ECO:0000259" key="15">
    <source>
        <dbReference type="PROSITE" id="PS51826"/>
    </source>
</evidence>
<name>A0A4S4M6X3_9AGAM</name>
<dbReference type="InterPro" id="IPR000905">
    <property type="entry name" value="Gcp-like_dom"/>
</dbReference>
<evidence type="ECO:0000256" key="11">
    <source>
        <dbReference type="HAMAP-Rule" id="MF_03180"/>
    </source>
</evidence>
<keyword evidence="2 11" id="KW-0963">Cytoplasm</keyword>
<dbReference type="SUPFAM" id="SSF47005">
    <property type="entry name" value="Peripheral subunit-binding domain of 2-oxo acid dehydrogenase complex"/>
    <property type="match status" value="1"/>
</dbReference>
<dbReference type="Pfam" id="PF00198">
    <property type="entry name" value="2-oxoacid_dh"/>
    <property type="match status" value="1"/>
</dbReference>
<keyword evidence="3 11" id="KW-0808">Transferase</keyword>
<feature type="binding site" evidence="11">
    <location>
        <position position="526"/>
    </location>
    <ligand>
        <name>a divalent metal cation</name>
        <dbReference type="ChEBI" id="CHEBI:60240"/>
    </ligand>
</feature>
<feature type="compositionally biased region" description="Pro residues" evidence="13">
    <location>
        <begin position="111"/>
        <end position="122"/>
    </location>
</feature>
<feature type="compositionally biased region" description="Basic and acidic residues" evidence="13">
    <location>
        <begin position="123"/>
        <end position="132"/>
    </location>
</feature>
<dbReference type="HAMAP" id="MF_01446">
    <property type="entry name" value="Kae1"/>
    <property type="match status" value="1"/>
</dbReference>
<feature type="binding site" evidence="11">
    <location>
        <position position="622"/>
    </location>
    <ligand>
        <name>substrate</name>
    </ligand>
</feature>
<comment type="function">
    <text evidence="12">The pyruvate dehydrogenase complex catalyzes the overall conversion of pyruvate to acetyl-CoA and CO(2).</text>
</comment>
<dbReference type="GO" id="GO:0000408">
    <property type="term" value="C:EKC/KEOPS complex"/>
    <property type="evidence" value="ECO:0007669"/>
    <property type="project" value="InterPro"/>
</dbReference>
<dbReference type="InterPro" id="IPR003016">
    <property type="entry name" value="2-oxoA_DH_lipoyl-BS"/>
</dbReference>
<keyword evidence="5 11" id="KW-0479">Metal-binding</keyword>
<evidence type="ECO:0000256" key="9">
    <source>
        <dbReference type="ARBA" id="ARBA00023315"/>
    </source>
</evidence>
<dbReference type="InterPro" id="IPR006257">
    <property type="entry name" value="LAT1"/>
</dbReference>
<dbReference type="InterPro" id="IPR017861">
    <property type="entry name" value="KAE1/TsaD"/>
</dbReference>
<comment type="caution">
    <text evidence="11">Lacks conserved residue(s) required for the propagation of feature annotation.</text>
</comment>